<evidence type="ECO:0000313" key="3">
    <source>
        <dbReference type="Proteomes" id="UP001500427"/>
    </source>
</evidence>
<dbReference type="EMBL" id="BAABIW010000018">
    <property type="protein sequence ID" value="GAA5030671.1"/>
    <property type="molecule type" value="Genomic_DNA"/>
</dbReference>
<reference evidence="2" key="1">
    <citation type="journal article" date="2014" name="Int. J. Syst. Evol. Microbiol.">
        <title>Complete genome of a new Firmicutes species belonging to the dominant human colonic microbiota ('Ruminococcus bicirculans') reveals two chromosomes and a selective capacity to utilize plant glucans.</title>
        <authorList>
            <consortium name="NISC Comparative Sequencing Program"/>
            <person name="Wegmann U."/>
            <person name="Louis P."/>
            <person name="Goesmann A."/>
            <person name="Henrissat B."/>
            <person name="Duncan S.H."/>
            <person name="Flint H.J."/>
        </authorList>
    </citation>
    <scope>NUCLEOTIDE SEQUENCE</scope>
    <source>
        <strain evidence="2">JCM 17687</strain>
    </source>
</reference>
<protein>
    <recommendedName>
        <fullName evidence="4">Camelysin metallo-endopeptidase</fullName>
    </recommendedName>
</protein>
<dbReference type="EMBL" id="BAABIW010000018">
    <property type="protein sequence ID" value="GAA5030661.1"/>
    <property type="molecule type" value="Genomic_DNA"/>
</dbReference>
<evidence type="ECO:0000313" key="2">
    <source>
        <dbReference type="EMBL" id="GAA5030671.1"/>
    </source>
</evidence>
<dbReference type="Proteomes" id="UP001500427">
    <property type="component" value="Unassembled WGS sequence"/>
</dbReference>
<reference evidence="2" key="3">
    <citation type="submission" date="2023-12" db="EMBL/GenBank/DDBJ databases">
        <authorList>
            <person name="Sun Q."/>
            <person name="Inoue M."/>
        </authorList>
    </citation>
    <scope>NUCLEOTIDE SEQUENCE</scope>
    <source>
        <strain evidence="2">JCM 17687</strain>
    </source>
</reference>
<evidence type="ECO:0008006" key="4">
    <source>
        <dbReference type="Google" id="ProtNLM"/>
    </source>
</evidence>
<sequence>MRTTTRKPARTNTSGKVLASVALVAAAAGVAGLGTYGSFTSTTSASATTTAGTVKVELGAPGATNRLSVAATGLVPGDTIQRAVTISNTGNQDLGSLSLTTSASPSSKLDTDTTNGLQLVVESCSKAWTEAGTSPAFTYTCGGTTKTVLATRPVIGTNLALSNLASVASGQSDNLRVKLTFPDAADNTFQGQSSVIGLDFTGTQRAATNR</sequence>
<dbReference type="RefSeq" id="WP_345508130.1">
    <property type="nucleotide sequence ID" value="NZ_BAABIW010000018.1"/>
</dbReference>
<organism evidence="2 3">
    <name type="scientific">Terrabacter aeriphilus</name>
    <dbReference type="NCBI Taxonomy" id="515662"/>
    <lineage>
        <taxon>Bacteria</taxon>
        <taxon>Bacillati</taxon>
        <taxon>Actinomycetota</taxon>
        <taxon>Actinomycetes</taxon>
        <taxon>Micrococcales</taxon>
        <taxon>Intrasporangiaceae</taxon>
        <taxon>Terrabacter</taxon>
    </lineage>
</organism>
<reference evidence="3" key="2">
    <citation type="journal article" date="2019" name="Int. J. Syst. Evol. Microbiol.">
        <title>The Global Catalogue of Microorganisms (GCM) 10K type strain sequencing project: providing services to taxonomists for standard genome sequencing and annotation.</title>
        <authorList>
            <consortium name="The Broad Institute Genomics Platform"/>
            <consortium name="The Broad Institute Genome Sequencing Center for Infectious Disease"/>
            <person name="Wu L."/>
            <person name="Ma J."/>
        </authorList>
    </citation>
    <scope>NUCLEOTIDE SEQUENCE [LARGE SCALE GENOMIC DNA]</scope>
    <source>
        <strain evidence="3">JCM 17687</strain>
    </source>
</reference>
<evidence type="ECO:0000313" key="1">
    <source>
        <dbReference type="EMBL" id="GAA5030661.1"/>
    </source>
</evidence>
<name>A0ABP9JI69_9MICO</name>
<dbReference type="Pfam" id="PF12389">
    <property type="entry name" value="Peptidase_M73"/>
    <property type="match status" value="1"/>
</dbReference>
<dbReference type="InterPro" id="IPR022121">
    <property type="entry name" value="Peptidase_M73_camelysin"/>
</dbReference>
<accession>A0ABP9JI69</accession>
<keyword evidence="3" id="KW-1185">Reference proteome</keyword>
<comment type="caution">
    <text evidence="2">The sequence shown here is derived from an EMBL/GenBank/DDBJ whole genome shotgun (WGS) entry which is preliminary data.</text>
</comment>
<proteinExistence type="predicted"/>
<gene>
    <name evidence="1" type="ORF">GCM10023258_28140</name>
    <name evidence="2" type="ORF">GCM10023258_28160</name>
</gene>